<dbReference type="EMBL" id="CAXKWB010042752">
    <property type="protein sequence ID" value="CAL4158439.1"/>
    <property type="molecule type" value="Genomic_DNA"/>
</dbReference>
<dbReference type="GO" id="GO:0016042">
    <property type="term" value="P:lipid catabolic process"/>
    <property type="evidence" value="ECO:0007669"/>
    <property type="project" value="TreeGrafter"/>
</dbReference>
<dbReference type="Proteomes" id="UP001497623">
    <property type="component" value="Unassembled WGS sequence"/>
</dbReference>
<organism evidence="6 7">
    <name type="scientific">Meganyctiphanes norvegica</name>
    <name type="common">Northern krill</name>
    <name type="synonym">Thysanopoda norvegica</name>
    <dbReference type="NCBI Taxonomy" id="48144"/>
    <lineage>
        <taxon>Eukaryota</taxon>
        <taxon>Metazoa</taxon>
        <taxon>Ecdysozoa</taxon>
        <taxon>Arthropoda</taxon>
        <taxon>Crustacea</taxon>
        <taxon>Multicrustacea</taxon>
        <taxon>Malacostraca</taxon>
        <taxon>Eumalacostraca</taxon>
        <taxon>Eucarida</taxon>
        <taxon>Euphausiacea</taxon>
        <taxon>Euphausiidae</taxon>
        <taxon>Meganyctiphanes</taxon>
    </lineage>
</organism>
<dbReference type="PANTHER" id="PTHR11610">
    <property type="entry name" value="LIPASE"/>
    <property type="match status" value="1"/>
</dbReference>
<dbReference type="InterPro" id="IPR013818">
    <property type="entry name" value="Lipase"/>
</dbReference>
<comment type="similarity">
    <text evidence="2 4">Belongs to the AB hydrolase superfamily. Lipase family.</text>
</comment>
<evidence type="ECO:0000259" key="5">
    <source>
        <dbReference type="Pfam" id="PF00151"/>
    </source>
</evidence>
<protein>
    <recommendedName>
        <fullName evidence="5">Lipase domain-containing protein</fullName>
    </recommendedName>
</protein>
<keyword evidence="7" id="KW-1185">Reference proteome</keyword>
<dbReference type="Gene3D" id="3.40.50.1820">
    <property type="entry name" value="alpha/beta hydrolase"/>
    <property type="match status" value="1"/>
</dbReference>
<dbReference type="InterPro" id="IPR029058">
    <property type="entry name" value="AB_hydrolase_fold"/>
</dbReference>
<comment type="caution">
    <text evidence="6">The sequence shown here is derived from an EMBL/GenBank/DDBJ whole genome shotgun (WGS) entry which is preliminary data.</text>
</comment>
<accession>A0AAV2S6P3</accession>
<comment type="subcellular location">
    <subcellularLocation>
        <location evidence="1">Secreted</location>
    </subcellularLocation>
</comment>
<keyword evidence="3" id="KW-0964">Secreted</keyword>
<dbReference type="PRINTS" id="PR00821">
    <property type="entry name" value="TAGLIPASE"/>
</dbReference>
<sequence>MTQRQGKHDQLRYVAHPLVYLAEFYPKRKYTCMHIIFSSNSDNKLIEGMCLALLKREDCNVISVDWAAGEYTAGYYVIQARVVDVGKDVGKLLTFLEEEKAISPAMIHVIGHSLGAHISGFAGKFLNGTLARITGLDPAGLMYHSTNETQRLDKSDAHFVDVIHTHGCTVIINQWTDCYGIDENIGDADFWPNGGQRQPACVEGSGGDGA</sequence>
<dbReference type="SUPFAM" id="SSF53474">
    <property type="entry name" value="alpha/beta-Hydrolases"/>
    <property type="match status" value="1"/>
</dbReference>
<dbReference type="InterPro" id="IPR000734">
    <property type="entry name" value="TAG_lipase"/>
</dbReference>
<evidence type="ECO:0000313" key="6">
    <source>
        <dbReference type="EMBL" id="CAL4158439.1"/>
    </source>
</evidence>
<dbReference type="GO" id="GO:0016298">
    <property type="term" value="F:lipase activity"/>
    <property type="evidence" value="ECO:0007669"/>
    <property type="project" value="InterPro"/>
</dbReference>
<reference evidence="6 7" key="1">
    <citation type="submission" date="2024-05" db="EMBL/GenBank/DDBJ databases">
        <authorList>
            <person name="Wallberg A."/>
        </authorList>
    </citation>
    <scope>NUCLEOTIDE SEQUENCE [LARGE SCALE GENOMIC DNA]</scope>
</reference>
<evidence type="ECO:0000256" key="3">
    <source>
        <dbReference type="ARBA" id="ARBA00022525"/>
    </source>
</evidence>
<name>A0AAV2S6P3_MEGNR</name>
<evidence type="ECO:0000256" key="1">
    <source>
        <dbReference type="ARBA" id="ARBA00004613"/>
    </source>
</evidence>
<dbReference type="Pfam" id="PF00151">
    <property type="entry name" value="Lipase"/>
    <property type="match status" value="1"/>
</dbReference>
<gene>
    <name evidence="6" type="ORF">MNOR_LOCUS32089</name>
</gene>
<proteinExistence type="inferred from homology"/>
<dbReference type="AlphaFoldDB" id="A0AAV2S6P3"/>
<evidence type="ECO:0000313" key="7">
    <source>
        <dbReference type="Proteomes" id="UP001497623"/>
    </source>
</evidence>
<evidence type="ECO:0000256" key="4">
    <source>
        <dbReference type="RuleBase" id="RU004262"/>
    </source>
</evidence>
<dbReference type="GO" id="GO:0005615">
    <property type="term" value="C:extracellular space"/>
    <property type="evidence" value="ECO:0007669"/>
    <property type="project" value="TreeGrafter"/>
</dbReference>
<feature type="non-terminal residue" evidence="6">
    <location>
        <position position="210"/>
    </location>
</feature>
<evidence type="ECO:0000256" key="2">
    <source>
        <dbReference type="ARBA" id="ARBA00010701"/>
    </source>
</evidence>
<feature type="domain" description="Lipase" evidence="5">
    <location>
        <begin position="27"/>
        <end position="202"/>
    </location>
</feature>